<dbReference type="Gene3D" id="1.10.1740.10">
    <property type="match status" value="1"/>
</dbReference>
<dbReference type="Proteomes" id="UP001500957">
    <property type="component" value="Unassembled WGS sequence"/>
</dbReference>
<evidence type="ECO:0000256" key="2">
    <source>
        <dbReference type="ARBA" id="ARBA00023015"/>
    </source>
</evidence>
<dbReference type="SUPFAM" id="SSF88659">
    <property type="entry name" value="Sigma3 and sigma4 domains of RNA polymerase sigma factors"/>
    <property type="match status" value="1"/>
</dbReference>
<evidence type="ECO:0008006" key="10">
    <source>
        <dbReference type="Google" id="ProtNLM"/>
    </source>
</evidence>
<dbReference type="InterPro" id="IPR014284">
    <property type="entry name" value="RNA_pol_sigma-70_dom"/>
</dbReference>
<name>A0ABN1H541_9ACTN</name>
<dbReference type="InterPro" id="IPR007627">
    <property type="entry name" value="RNA_pol_sigma70_r2"/>
</dbReference>
<dbReference type="EMBL" id="BAAAHE010000035">
    <property type="protein sequence ID" value="GAA0629249.1"/>
    <property type="molecule type" value="Genomic_DNA"/>
</dbReference>
<dbReference type="InterPro" id="IPR013249">
    <property type="entry name" value="RNA_pol_sigma70_r4_t2"/>
</dbReference>
<evidence type="ECO:0000313" key="9">
    <source>
        <dbReference type="Proteomes" id="UP001500957"/>
    </source>
</evidence>
<evidence type="ECO:0000259" key="6">
    <source>
        <dbReference type="Pfam" id="PF04542"/>
    </source>
</evidence>
<evidence type="ECO:0000256" key="5">
    <source>
        <dbReference type="ARBA" id="ARBA00023163"/>
    </source>
</evidence>
<dbReference type="Gene3D" id="1.10.10.10">
    <property type="entry name" value="Winged helix-like DNA-binding domain superfamily/Winged helix DNA-binding domain"/>
    <property type="match status" value="1"/>
</dbReference>
<evidence type="ECO:0000313" key="8">
    <source>
        <dbReference type="EMBL" id="GAA0629249.1"/>
    </source>
</evidence>
<dbReference type="Pfam" id="PF04542">
    <property type="entry name" value="Sigma70_r2"/>
    <property type="match status" value="1"/>
</dbReference>
<dbReference type="InterPro" id="IPR036388">
    <property type="entry name" value="WH-like_DNA-bd_sf"/>
</dbReference>
<keyword evidence="3" id="KW-0731">Sigma factor</keyword>
<evidence type="ECO:0000256" key="4">
    <source>
        <dbReference type="ARBA" id="ARBA00023125"/>
    </source>
</evidence>
<dbReference type="InterPro" id="IPR013325">
    <property type="entry name" value="RNA_pol_sigma_r2"/>
</dbReference>
<dbReference type="CDD" id="cd06171">
    <property type="entry name" value="Sigma70_r4"/>
    <property type="match status" value="1"/>
</dbReference>
<accession>A0ABN1H541</accession>
<dbReference type="InterPro" id="IPR013324">
    <property type="entry name" value="RNA_pol_sigma_r3/r4-like"/>
</dbReference>
<dbReference type="SUPFAM" id="SSF88946">
    <property type="entry name" value="Sigma2 domain of RNA polymerase sigma factors"/>
    <property type="match status" value="1"/>
</dbReference>
<comment type="caution">
    <text evidence="8">The sequence shown here is derived from an EMBL/GenBank/DDBJ whole genome shotgun (WGS) entry which is preliminary data.</text>
</comment>
<organism evidence="8 9">
    <name type="scientific">Sporichthya brevicatena</name>
    <dbReference type="NCBI Taxonomy" id="171442"/>
    <lineage>
        <taxon>Bacteria</taxon>
        <taxon>Bacillati</taxon>
        <taxon>Actinomycetota</taxon>
        <taxon>Actinomycetes</taxon>
        <taxon>Sporichthyales</taxon>
        <taxon>Sporichthyaceae</taxon>
        <taxon>Sporichthya</taxon>
    </lineage>
</organism>
<dbReference type="NCBIfam" id="TIGR02937">
    <property type="entry name" value="sigma70-ECF"/>
    <property type="match status" value="1"/>
</dbReference>
<dbReference type="Pfam" id="PF08281">
    <property type="entry name" value="Sigma70_r4_2"/>
    <property type="match status" value="1"/>
</dbReference>
<keyword evidence="4" id="KW-0238">DNA-binding</keyword>
<gene>
    <name evidence="8" type="ORF">GCM10009547_36110</name>
</gene>
<keyword evidence="5" id="KW-0804">Transcription</keyword>
<keyword evidence="2" id="KW-0805">Transcription regulation</keyword>
<proteinExistence type="inferred from homology"/>
<keyword evidence="9" id="KW-1185">Reference proteome</keyword>
<dbReference type="PANTHER" id="PTHR43133:SF8">
    <property type="entry name" value="RNA POLYMERASE SIGMA FACTOR HI_1459-RELATED"/>
    <property type="match status" value="1"/>
</dbReference>
<protein>
    <recommendedName>
        <fullName evidence="10">Sigma-70 family RNA polymerase sigma factor</fullName>
    </recommendedName>
</protein>
<feature type="domain" description="RNA polymerase sigma-70 region 2" evidence="6">
    <location>
        <begin position="21"/>
        <end position="81"/>
    </location>
</feature>
<evidence type="ECO:0000256" key="3">
    <source>
        <dbReference type="ARBA" id="ARBA00023082"/>
    </source>
</evidence>
<evidence type="ECO:0000256" key="1">
    <source>
        <dbReference type="ARBA" id="ARBA00010641"/>
    </source>
</evidence>
<evidence type="ECO:0000259" key="7">
    <source>
        <dbReference type="Pfam" id="PF08281"/>
    </source>
</evidence>
<comment type="similarity">
    <text evidence="1">Belongs to the sigma-70 factor family. ECF subfamily.</text>
</comment>
<feature type="domain" description="RNA polymerase sigma factor 70 region 4 type 2" evidence="7">
    <location>
        <begin position="106"/>
        <end position="158"/>
    </location>
</feature>
<reference evidence="8 9" key="1">
    <citation type="journal article" date="2019" name="Int. J. Syst. Evol. Microbiol.">
        <title>The Global Catalogue of Microorganisms (GCM) 10K type strain sequencing project: providing services to taxonomists for standard genome sequencing and annotation.</title>
        <authorList>
            <consortium name="The Broad Institute Genomics Platform"/>
            <consortium name="The Broad Institute Genome Sequencing Center for Infectious Disease"/>
            <person name="Wu L."/>
            <person name="Ma J."/>
        </authorList>
    </citation>
    <scope>NUCLEOTIDE SEQUENCE [LARGE SCALE GENOMIC DNA]</scope>
    <source>
        <strain evidence="8 9">JCM 10671</strain>
    </source>
</reference>
<dbReference type="PANTHER" id="PTHR43133">
    <property type="entry name" value="RNA POLYMERASE ECF-TYPE SIGMA FACTO"/>
    <property type="match status" value="1"/>
</dbReference>
<sequence>MAVSPVQDARRRAEFEQLVAQAYEPLQRFLRRRTDPATADDVLGDVLLVLWRRVDEIPAEAPVAWSYGVARGCLANHVRGSVRQERLVERLKQEPAGGPALGAEHEALDEAMAQLPENDRELLRLWAWEQLAPREIATVLGITPNAASIRLHRAIGKLKELMGRPATGGAARGETERGAGA</sequence>
<dbReference type="InterPro" id="IPR039425">
    <property type="entry name" value="RNA_pol_sigma-70-like"/>
</dbReference>